<evidence type="ECO:0000313" key="2">
    <source>
        <dbReference type="EMBL" id="MDD1782975.1"/>
    </source>
</evidence>
<organism evidence="2 3">
    <name type="scientific">Enterovibrio qingdaonensis</name>
    <dbReference type="NCBI Taxonomy" id="2899818"/>
    <lineage>
        <taxon>Bacteria</taxon>
        <taxon>Pseudomonadati</taxon>
        <taxon>Pseudomonadota</taxon>
        <taxon>Gammaproteobacteria</taxon>
        <taxon>Vibrionales</taxon>
        <taxon>Vibrionaceae</taxon>
        <taxon>Enterovibrio</taxon>
    </lineage>
</organism>
<reference evidence="2" key="1">
    <citation type="submission" date="2021-12" db="EMBL/GenBank/DDBJ databases">
        <title>Enterovibrio ZSDZ35 sp. nov. and Enterovibrio ZSDZ42 sp. nov., isolated from coastal seawater in Qingdao.</title>
        <authorList>
            <person name="Zhang P."/>
        </authorList>
    </citation>
    <scope>NUCLEOTIDE SEQUENCE</scope>
    <source>
        <strain evidence="2">ZSDZ35</strain>
    </source>
</reference>
<dbReference type="PANTHER" id="PTHR43481:SF4">
    <property type="entry name" value="GLYCEROL-1-PHOSPHATE PHOSPHOHYDROLASE 1-RELATED"/>
    <property type="match status" value="1"/>
</dbReference>
<comment type="caution">
    <text evidence="2">The sequence shown here is derived from an EMBL/GenBank/DDBJ whole genome shotgun (WGS) entry which is preliminary data.</text>
</comment>
<dbReference type="InterPro" id="IPR036412">
    <property type="entry name" value="HAD-like_sf"/>
</dbReference>
<keyword evidence="2" id="KW-0378">Hydrolase</keyword>
<name>A0ABT5QPR4_9GAMM</name>
<sequence>MSRYDQYDALIFDMDGTLIDSMPGHFGAWQKTASDFGFEVDETWYLTRFGSPTLVTATSVVEEFGLDLDPKVLAARKTEHFVSLLDQSVEVLPFADVARRYAGKKPMAVGTGTLSGLATDMLKKAGLFDLFDVIVGAEHVEAHKPAPDTFLRCAELLNVAPAKCLVFEDAEFGLDAADAAGMDVIDVRVTDVGLD</sequence>
<keyword evidence="3" id="KW-1185">Reference proteome</keyword>
<dbReference type="GO" id="GO:0016787">
    <property type="term" value="F:hydrolase activity"/>
    <property type="evidence" value="ECO:0007669"/>
    <property type="project" value="UniProtKB-KW"/>
</dbReference>
<dbReference type="CDD" id="cd07505">
    <property type="entry name" value="HAD_BPGM-like"/>
    <property type="match status" value="1"/>
</dbReference>
<dbReference type="RefSeq" id="WP_274143603.1">
    <property type="nucleotide sequence ID" value="NZ_JAJUBB010000014.1"/>
</dbReference>
<dbReference type="Proteomes" id="UP001149821">
    <property type="component" value="Unassembled WGS sequence"/>
</dbReference>
<dbReference type="NCBIfam" id="NF008000">
    <property type="entry name" value="PRK10725.1"/>
    <property type="match status" value="1"/>
</dbReference>
<accession>A0ABT5QPR4</accession>
<protein>
    <submittedName>
        <fullName evidence="2">Fructose-1-phosphate/6-phosphogluconate phosphatase</fullName>
        <ecNumber evidence="2">3.1.3.-</ecNumber>
    </submittedName>
</protein>
<dbReference type="InterPro" id="IPR006439">
    <property type="entry name" value="HAD-SF_hydro_IA"/>
</dbReference>
<dbReference type="SFLD" id="SFLDS00003">
    <property type="entry name" value="Haloacid_Dehalogenase"/>
    <property type="match status" value="1"/>
</dbReference>
<evidence type="ECO:0000313" key="3">
    <source>
        <dbReference type="Proteomes" id="UP001149821"/>
    </source>
</evidence>
<dbReference type="Gene3D" id="1.10.150.240">
    <property type="entry name" value="Putative phosphatase, domain 2"/>
    <property type="match status" value="1"/>
</dbReference>
<dbReference type="Pfam" id="PF00702">
    <property type="entry name" value="Hydrolase"/>
    <property type="match status" value="1"/>
</dbReference>
<dbReference type="NCBIfam" id="TIGR01509">
    <property type="entry name" value="HAD-SF-IA-v3"/>
    <property type="match status" value="1"/>
</dbReference>
<comment type="similarity">
    <text evidence="1">Belongs to the HAD-like hydrolase superfamily. CbbY/CbbZ/Gph/YieH family.</text>
</comment>
<dbReference type="NCBIfam" id="TIGR02009">
    <property type="entry name" value="PGMB-YQAB-SF"/>
    <property type="match status" value="1"/>
</dbReference>
<dbReference type="SFLD" id="SFLDG01129">
    <property type="entry name" value="C1.5:_HAD__Beta-PGM__Phosphata"/>
    <property type="match status" value="1"/>
</dbReference>
<dbReference type="EC" id="3.1.3.-" evidence="2"/>
<dbReference type="Gene3D" id="3.40.50.1000">
    <property type="entry name" value="HAD superfamily/HAD-like"/>
    <property type="match status" value="1"/>
</dbReference>
<dbReference type="SUPFAM" id="SSF56784">
    <property type="entry name" value="HAD-like"/>
    <property type="match status" value="1"/>
</dbReference>
<dbReference type="PANTHER" id="PTHR43481">
    <property type="entry name" value="FRUCTOSE-1-PHOSPHATE PHOSPHATASE"/>
    <property type="match status" value="1"/>
</dbReference>
<proteinExistence type="inferred from homology"/>
<dbReference type="InterPro" id="IPR051806">
    <property type="entry name" value="HAD-like_SPP"/>
</dbReference>
<evidence type="ECO:0000256" key="1">
    <source>
        <dbReference type="ARBA" id="ARBA00006171"/>
    </source>
</evidence>
<dbReference type="InterPro" id="IPR010976">
    <property type="entry name" value="B-phosphoglucomutase_hydrolase"/>
</dbReference>
<dbReference type="InterPro" id="IPR023214">
    <property type="entry name" value="HAD_sf"/>
</dbReference>
<gene>
    <name evidence="2" type="primary">yqaB</name>
    <name evidence="2" type="ORF">LRP49_17555</name>
</gene>
<dbReference type="InterPro" id="IPR023198">
    <property type="entry name" value="PGP-like_dom2"/>
</dbReference>
<dbReference type="EMBL" id="JAJUBB010000014">
    <property type="protein sequence ID" value="MDD1782975.1"/>
    <property type="molecule type" value="Genomic_DNA"/>
</dbReference>